<sequence length="1263" mass="138897">MALPYGQPDLIYFFYGLSFILLAAICGAIHDRSRQRLPWLWLGMFGVAHGANEWLDLFAASLGDHPVFAWARSLVLTISFLCLLHFGVHGLVSQGVRLPVRRVYLVLAILFAAAAGGHAAAGFTSNPTEGLNGIVRYALGLPGALAAVGALGLAARTEQGRYDFALAAAAVAMALYALSLGGAVTGAPPFPPALPPLPLLRTVCMLSLGAGIWLHYHRSGELPVPAEELSSGIGFGLRLVLISSFVLGAAFVLTELFGDAADRGVRRELSIQAETVAASINPERIRHLHAENADLRERDKHWLATQLRRIDAADPKLKGLYLLVPEEGGAMRSIGSSVDDTGRPRRDADGGSWPKAEHTEALAGLFASGQSSVVGLSGADSHDTVSAFAAVRDTERGEILAALGLEIDGTVRRERVAGYRLIAIAIALLIAMGTLGFEVSRQRLWLSSRIAKAERRRLAEAQRLARVGSWVYDPAKDRMTWSEETCRIFGLPPDGEVPHRYQEFAALFVPEDREVVGVALRGGCDDALGVERPLRVKRTDDTVRHVNFKAERLGRRGDRGPVLQGTLQDVTELWEAGQALRQSEERLRLHVEHLPLAVIEWDLDFIVSRWNPAAERIFGYGAEQMIGRSAGILFPQDVLEQVEEIWRDVSGGAGNHVVTANLTADGRIIRCEWYNTPLTTPDGTVIGVASLVDDITQREAVEAELRLAATTFETDEAILIAAADGRILRVNAAFSRITGYREEEVVGRNPRLFKSGLHGAEFYREVWRSLEQTGRWHGEIWNRRKNGEIYPERKTITAVRSADGTVTHYVAISSDISELKRTEEKIRQLAYYDSLTGLPNRSLVFERLTQQIEAARRSGTYGALLFMDLDYFKTLNDSLGHHMGDRLLVQVAERLKNCMADEEAAARLGGDEFVIVLAPVKPSASVAAGQAIVQARRVRELLSAPFQLDDYVHYVSVSIGIALFPDGANTAEDVLKQADTAMYVAKNEGRDGIRFYETAMETVVRGRLELEKALRKALANDEFEVYYQPQVLGDGRVVGAEALIRWFHPERGAISPDQFIPVCEQNGMILRVGAIVLRRACACLAEIRALGLALPKLSVNVSPRQFMRSDLMTQLEQLCVENGVSPADLCLELTEGVLLNHTELAVAQIGRLKNLGVRFSIDDFGTGYSSLAYLKHLPLDDLKIASAFVRDLERDSNDAAIVETIVSMARHLGLDVIAEGVETQGQVEILERYGCRRFQGNYFARPLPKDDFIRFVAERQRLA</sequence>
<evidence type="ECO:0000259" key="3">
    <source>
        <dbReference type="PROSITE" id="PS50112"/>
    </source>
</evidence>
<evidence type="ECO:0000259" key="4">
    <source>
        <dbReference type="PROSITE" id="PS50113"/>
    </source>
</evidence>
<name>A0ABZ2F4T3_METCP</name>
<dbReference type="InterPro" id="IPR052155">
    <property type="entry name" value="Biofilm_reg_signaling"/>
</dbReference>
<keyword evidence="2" id="KW-0472">Membrane</keyword>
<feature type="transmembrane region" description="Helical" evidence="2">
    <location>
        <begin position="103"/>
        <end position="122"/>
    </location>
</feature>
<dbReference type="InterPro" id="IPR035965">
    <property type="entry name" value="PAS-like_dom_sf"/>
</dbReference>
<feature type="domain" description="GGDEF" evidence="6">
    <location>
        <begin position="860"/>
        <end position="998"/>
    </location>
</feature>
<dbReference type="SUPFAM" id="SSF55785">
    <property type="entry name" value="PYP-like sensor domain (PAS domain)"/>
    <property type="match status" value="3"/>
</dbReference>
<dbReference type="CDD" id="cd01948">
    <property type="entry name" value="EAL"/>
    <property type="match status" value="1"/>
</dbReference>
<dbReference type="PANTHER" id="PTHR44757">
    <property type="entry name" value="DIGUANYLATE CYCLASE DGCP"/>
    <property type="match status" value="1"/>
</dbReference>
<dbReference type="InterPro" id="IPR035919">
    <property type="entry name" value="EAL_sf"/>
</dbReference>
<feature type="transmembrane region" description="Helical" evidence="2">
    <location>
        <begin position="134"/>
        <end position="154"/>
    </location>
</feature>
<dbReference type="InterPro" id="IPR001633">
    <property type="entry name" value="EAL_dom"/>
</dbReference>
<dbReference type="InterPro" id="IPR000014">
    <property type="entry name" value="PAS"/>
</dbReference>
<evidence type="ECO:0000259" key="5">
    <source>
        <dbReference type="PROSITE" id="PS50883"/>
    </source>
</evidence>
<evidence type="ECO:0000259" key="6">
    <source>
        <dbReference type="PROSITE" id="PS50887"/>
    </source>
</evidence>
<dbReference type="InterPro" id="IPR029787">
    <property type="entry name" value="Nucleotide_cyclase"/>
</dbReference>
<protein>
    <submittedName>
        <fullName evidence="7">EAL domain-containing protein</fullName>
    </submittedName>
</protein>
<dbReference type="Gene3D" id="3.30.450.20">
    <property type="entry name" value="PAS domain"/>
    <property type="match status" value="3"/>
</dbReference>
<dbReference type="PROSITE" id="PS50887">
    <property type="entry name" value="GGDEF"/>
    <property type="match status" value="1"/>
</dbReference>
<evidence type="ECO:0000313" key="7">
    <source>
        <dbReference type="EMBL" id="WWF02227.1"/>
    </source>
</evidence>
<feature type="transmembrane region" description="Helical" evidence="2">
    <location>
        <begin position="417"/>
        <end position="437"/>
    </location>
</feature>
<dbReference type="Pfam" id="PF08448">
    <property type="entry name" value="PAS_4"/>
    <property type="match status" value="1"/>
</dbReference>
<feature type="domain" description="PAS" evidence="3">
    <location>
        <begin position="583"/>
        <end position="652"/>
    </location>
</feature>
<evidence type="ECO:0000256" key="1">
    <source>
        <dbReference type="SAM" id="MobiDB-lite"/>
    </source>
</evidence>
<dbReference type="SMART" id="SM00052">
    <property type="entry name" value="EAL"/>
    <property type="match status" value="1"/>
</dbReference>
<gene>
    <name evidence="7" type="ORF">N4J17_00950</name>
</gene>
<feature type="domain" description="PAC" evidence="4">
    <location>
        <begin position="776"/>
        <end position="828"/>
    </location>
</feature>
<dbReference type="EMBL" id="CP104311">
    <property type="protein sequence ID" value="WWF02227.1"/>
    <property type="molecule type" value="Genomic_DNA"/>
</dbReference>
<dbReference type="Pfam" id="PF00563">
    <property type="entry name" value="EAL"/>
    <property type="match status" value="1"/>
</dbReference>
<proteinExistence type="predicted"/>
<dbReference type="Proteomes" id="UP001359308">
    <property type="component" value="Chromosome"/>
</dbReference>
<feature type="transmembrane region" description="Helical" evidence="2">
    <location>
        <begin position="166"/>
        <end position="187"/>
    </location>
</feature>
<dbReference type="SMART" id="SM00086">
    <property type="entry name" value="PAC"/>
    <property type="match status" value="3"/>
</dbReference>
<dbReference type="NCBIfam" id="TIGR00229">
    <property type="entry name" value="sensory_box"/>
    <property type="match status" value="2"/>
</dbReference>
<dbReference type="Gene3D" id="3.20.20.450">
    <property type="entry name" value="EAL domain"/>
    <property type="match status" value="1"/>
</dbReference>
<evidence type="ECO:0000313" key="8">
    <source>
        <dbReference type="Proteomes" id="UP001359308"/>
    </source>
</evidence>
<feature type="domain" description="PAS" evidence="3">
    <location>
        <begin position="701"/>
        <end position="749"/>
    </location>
</feature>
<dbReference type="NCBIfam" id="TIGR00254">
    <property type="entry name" value="GGDEF"/>
    <property type="match status" value="1"/>
</dbReference>
<keyword evidence="8" id="KW-1185">Reference proteome</keyword>
<dbReference type="InterPro" id="IPR001610">
    <property type="entry name" value="PAC"/>
</dbReference>
<keyword evidence="2" id="KW-0812">Transmembrane</keyword>
<dbReference type="InterPro" id="IPR013656">
    <property type="entry name" value="PAS_4"/>
</dbReference>
<accession>A0ABZ2F4T3</accession>
<dbReference type="SUPFAM" id="SSF55073">
    <property type="entry name" value="Nucleotide cyclase"/>
    <property type="match status" value="1"/>
</dbReference>
<feature type="domain" description="PAC" evidence="4">
    <location>
        <begin position="655"/>
        <end position="707"/>
    </location>
</feature>
<feature type="compositionally biased region" description="Basic and acidic residues" evidence="1">
    <location>
        <begin position="340"/>
        <end position="354"/>
    </location>
</feature>
<feature type="domain" description="EAL" evidence="5">
    <location>
        <begin position="1007"/>
        <end position="1260"/>
    </location>
</feature>
<feature type="transmembrane region" description="Helical" evidence="2">
    <location>
        <begin position="37"/>
        <end position="55"/>
    </location>
</feature>
<dbReference type="PROSITE" id="PS50113">
    <property type="entry name" value="PAC"/>
    <property type="match status" value="2"/>
</dbReference>
<feature type="transmembrane region" description="Helical" evidence="2">
    <location>
        <begin position="12"/>
        <end position="30"/>
    </location>
</feature>
<dbReference type="SMART" id="SM00091">
    <property type="entry name" value="PAS"/>
    <property type="match status" value="3"/>
</dbReference>
<dbReference type="RefSeq" id="WP_232470679.1">
    <property type="nucleotide sequence ID" value="NZ_CP104311.1"/>
</dbReference>
<organism evidence="7 8">
    <name type="scientific">Methylococcus capsulatus</name>
    <dbReference type="NCBI Taxonomy" id="414"/>
    <lineage>
        <taxon>Bacteria</taxon>
        <taxon>Pseudomonadati</taxon>
        <taxon>Pseudomonadota</taxon>
        <taxon>Gammaproteobacteria</taxon>
        <taxon>Methylococcales</taxon>
        <taxon>Methylococcaceae</taxon>
        <taxon>Methylococcus</taxon>
    </lineage>
</organism>
<dbReference type="Pfam" id="PF00990">
    <property type="entry name" value="GGDEF"/>
    <property type="match status" value="1"/>
</dbReference>
<keyword evidence="2" id="KW-1133">Transmembrane helix</keyword>
<dbReference type="Gene3D" id="3.30.70.270">
    <property type="match status" value="1"/>
</dbReference>
<dbReference type="InterPro" id="IPR000160">
    <property type="entry name" value="GGDEF_dom"/>
</dbReference>
<dbReference type="PROSITE" id="PS50112">
    <property type="entry name" value="PAS"/>
    <property type="match status" value="2"/>
</dbReference>
<reference evidence="7 8" key="1">
    <citation type="submission" date="2022-09" db="EMBL/GenBank/DDBJ databases">
        <authorList>
            <person name="Giprobiosintez L."/>
        </authorList>
    </citation>
    <scope>NUCLEOTIDE SEQUENCE [LARGE SCALE GENOMIC DNA]</scope>
    <source>
        <strain evidence="8">VKPM-B-12549 (GBS-15)</strain>
    </source>
</reference>
<dbReference type="PANTHER" id="PTHR44757:SF2">
    <property type="entry name" value="BIOFILM ARCHITECTURE MAINTENANCE PROTEIN MBAA"/>
    <property type="match status" value="1"/>
</dbReference>
<feature type="region of interest" description="Disordered" evidence="1">
    <location>
        <begin position="333"/>
        <end position="354"/>
    </location>
</feature>
<evidence type="ECO:0000256" key="2">
    <source>
        <dbReference type="SAM" id="Phobius"/>
    </source>
</evidence>
<dbReference type="Pfam" id="PF13426">
    <property type="entry name" value="PAS_9"/>
    <property type="match status" value="1"/>
</dbReference>
<feature type="transmembrane region" description="Helical" evidence="2">
    <location>
        <begin position="67"/>
        <end position="91"/>
    </location>
</feature>
<dbReference type="SUPFAM" id="SSF141868">
    <property type="entry name" value="EAL domain-like"/>
    <property type="match status" value="1"/>
</dbReference>
<dbReference type="CDD" id="cd01949">
    <property type="entry name" value="GGDEF"/>
    <property type="match status" value="1"/>
</dbReference>
<dbReference type="CDD" id="cd00130">
    <property type="entry name" value="PAS"/>
    <property type="match status" value="3"/>
</dbReference>
<dbReference type="SMART" id="SM00267">
    <property type="entry name" value="GGDEF"/>
    <property type="match status" value="1"/>
</dbReference>
<dbReference type="InterPro" id="IPR000700">
    <property type="entry name" value="PAS-assoc_C"/>
</dbReference>
<dbReference type="InterPro" id="IPR043128">
    <property type="entry name" value="Rev_trsase/Diguanyl_cyclase"/>
</dbReference>
<dbReference type="PROSITE" id="PS50883">
    <property type="entry name" value="EAL"/>
    <property type="match status" value="1"/>
</dbReference>
<feature type="transmembrane region" description="Helical" evidence="2">
    <location>
        <begin position="235"/>
        <end position="257"/>
    </location>
</feature>